<sequence>MEYYNISWNYTDYYFDGDYFHIGSTSFSTIYSSIKIFSIACNSITILLGLAGNGLVIWISGFKMKTISAVWFLNLAIADFITSVFLIFRIMQMFLAFPSKYYSNLCNISITSLFTNMVTSVHFLILISLDRCVSVMWPFWSKIHRTKKLAWTLSAVMWTVNIIFFCFQFAIVDLDFLTFSECSLIYDTPYRIIRYKASENVMLIMLNICLFTVPFLTIFISYGFILLKLRTLRRRRSARPFVTIAAILTSFFVCWFPYQTWSLVSLRYNEWRIDLIINEIATILAYFNCAINPILYVLLSRGFKNNFVKSIPQKVEIILSDPDDFDDRNDENNVNQRTNALDTEV</sequence>
<comment type="similarity">
    <text evidence="9">Belongs to the G-protein coupled receptor 1 family.</text>
</comment>
<dbReference type="GO" id="GO:0007200">
    <property type="term" value="P:phospholipase C-activating G protein-coupled receptor signaling pathway"/>
    <property type="evidence" value="ECO:0007669"/>
    <property type="project" value="TreeGrafter"/>
</dbReference>
<dbReference type="PANTHER" id="PTHR24225:SF73">
    <property type="entry name" value="C3A ANAPHYLATOXIN CHEMOTACTIC RECEPTOR-LIKE"/>
    <property type="match status" value="1"/>
</dbReference>
<dbReference type="SUPFAM" id="SSF81321">
    <property type="entry name" value="Family A G protein-coupled receptor-like"/>
    <property type="match status" value="1"/>
</dbReference>
<evidence type="ECO:0000256" key="10">
    <source>
        <dbReference type="SAM" id="Phobius"/>
    </source>
</evidence>
<evidence type="ECO:0000256" key="1">
    <source>
        <dbReference type="ARBA" id="ARBA00004141"/>
    </source>
</evidence>
<feature type="domain" description="G-protein coupled receptors family 1 profile" evidence="11">
    <location>
        <begin position="41"/>
        <end position="296"/>
    </location>
</feature>
<accession>A0AAV6Z9I6</accession>
<dbReference type="EMBL" id="WNYA01002613">
    <property type="protein sequence ID" value="KAG8544034.1"/>
    <property type="molecule type" value="Genomic_DNA"/>
</dbReference>
<feature type="transmembrane region" description="Helical" evidence="10">
    <location>
        <begin position="204"/>
        <end position="229"/>
    </location>
</feature>
<keyword evidence="5 10" id="KW-0472">Membrane</keyword>
<comment type="subcellular location">
    <subcellularLocation>
        <location evidence="1">Membrane</location>
        <topology evidence="1">Multi-pass membrane protein</topology>
    </subcellularLocation>
</comment>
<dbReference type="InterPro" id="IPR017452">
    <property type="entry name" value="GPCR_Rhodpsn_7TM"/>
</dbReference>
<gene>
    <name evidence="12" type="ORF">GDO81_023205</name>
</gene>
<comment type="caution">
    <text evidence="12">The sequence shown here is derived from an EMBL/GenBank/DDBJ whole genome shotgun (WGS) entry which is preliminary data.</text>
</comment>
<keyword evidence="4 9" id="KW-0297">G-protein coupled receptor</keyword>
<protein>
    <recommendedName>
        <fullName evidence="11">G-protein coupled receptors family 1 profile domain-containing protein</fullName>
    </recommendedName>
</protein>
<proteinExistence type="inferred from homology"/>
<dbReference type="Proteomes" id="UP000824782">
    <property type="component" value="Unassembled WGS sequence"/>
</dbReference>
<dbReference type="GO" id="GO:0005886">
    <property type="term" value="C:plasma membrane"/>
    <property type="evidence" value="ECO:0007669"/>
    <property type="project" value="TreeGrafter"/>
</dbReference>
<keyword evidence="13" id="KW-1185">Reference proteome</keyword>
<feature type="transmembrane region" description="Helical" evidence="10">
    <location>
        <begin position="36"/>
        <end position="59"/>
    </location>
</feature>
<keyword evidence="2 9" id="KW-0812">Transmembrane</keyword>
<feature type="transmembrane region" description="Helical" evidence="10">
    <location>
        <begin position="280"/>
        <end position="299"/>
    </location>
</feature>
<dbReference type="InterPro" id="IPR000826">
    <property type="entry name" value="Formyl_rcpt-rel"/>
</dbReference>
<dbReference type="Gene3D" id="1.20.1070.10">
    <property type="entry name" value="Rhodopsin 7-helix transmembrane proteins"/>
    <property type="match status" value="1"/>
</dbReference>
<dbReference type="PROSITE" id="PS00237">
    <property type="entry name" value="G_PROTEIN_RECEP_F1_1"/>
    <property type="match status" value="1"/>
</dbReference>
<feature type="transmembrane region" description="Helical" evidence="10">
    <location>
        <begin position="71"/>
        <end position="96"/>
    </location>
</feature>
<reference evidence="12" key="1">
    <citation type="thesis" date="2020" institute="ProQuest LLC" country="789 East Eisenhower Parkway, Ann Arbor, MI, USA">
        <title>Comparative Genomics and Chromosome Evolution.</title>
        <authorList>
            <person name="Mudd A.B."/>
        </authorList>
    </citation>
    <scope>NUCLEOTIDE SEQUENCE</scope>
    <source>
        <strain evidence="12">237g6f4</strain>
        <tissue evidence="12">Blood</tissue>
    </source>
</reference>
<evidence type="ECO:0000256" key="6">
    <source>
        <dbReference type="ARBA" id="ARBA00023170"/>
    </source>
</evidence>
<evidence type="ECO:0000256" key="9">
    <source>
        <dbReference type="RuleBase" id="RU000688"/>
    </source>
</evidence>
<feature type="transmembrane region" description="Helical" evidence="10">
    <location>
        <begin position="108"/>
        <end position="129"/>
    </location>
</feature>
<dbReference type="PROSITE" id="PS50262">
    <property type="entry name" value="G_PROTEIN_RECEP_F1_2"/>
    <property type="match status" value="1"/>
</dbReference>
<dbReference type="InterPro" id="IPR000276">
    <property type="entry name" value="GPCR_Rhodpsn"/>
</dbReference>
<keyword evidence="6 9" id="KW-0675">Receptor</keyword>
<evidence type="ECO:0000256" key="8">
    <source>
        <dbReference type="ARBA" id="ARBA00025736"/>
    </source>
</evidence>
<dbReference type="Pfam" id="PF00001">
    <property type="entry name" value="7tm_1"/>
    <property type="match status" value="1"/>
</dbReference>
<organism evidence="12 13">
    <name type="scientific">Engystomops pustulosus</name>
    <name type="common">Tungara frog</name>
    <name type="synonym">Physalaemus pustulosus</name>
    <dbReference type="NCBI Taxonomy" id="76066"/>
    <lineage>
        <taxon>Eukaryota</taxon>
        <taxon>Metazoa</taxon>
        <taxon>Chordata</taxon>
        <taxon>Craniata</taxon>
        <taxon>Vertebrata</taxon>
        <taxon>Euteleostomi</taxon>
        <taxon>Amphibia</taxon>
        <taxon>Batrachia</taxon>
        <taxon>Anura</taxon>
        <taxon>Neobatrachia</taxon>
        <taxon>Hyloidea</taxon>
        <taxon>Leptodactylidae</taxon>
        <taxon>Leiuperinae</taxon>
        <taxon>Engystomops</taxon>
    </lineage>
</organism>
<evidence type="ECO:0000256" key="4">
    <source>
        <dbReference type="ARBA" id="ARBA00023040"/>
    </source>
</evidence>
<evidence type="ECO:0000313" key="12">
    <source>
        <dbReference type="EMBL" id="KAG8544034.1"/>
    </source>
</evidence>
<name>A0AAV6Z9I6_ENGPU</name>
<comment type="similarity">
    <text evidence="8">Belongs to the chemokine-like receptor (CMKLR) family.</text>
</comment>
<dbReference type="AlphaFoldDB" id="A0AAV6Z9I6"/>
<feature type="transmembrane region" description="Helical" evidence="10">
    <location>
        <begin position="149"/>
        <end position="171"/>
    </location>
</feature>
<keyword evidence="3 10" id="KW-1133">Transmembrane helix</keyword>
<dbReference type="GO" id="GO:0006954">
    <property type="term" value="P:inflammatory response"/>
    <property type="evidence" value="ECO:0007669"/>
    <property type="project" value="TreeGrafter"/>
</dbReference>
<dbReference type="PRINTS" id="PR00237">
    <property type="entry name" value="GPCRRHODOPSN"/>
</dbReference>
<dbReference type="GO" id="GO:0004875">
    <property type="term" value="F:complement receptor activity"/>
    <property type="evidence" value="ECO:0007669"/>
    <property type="project" value="TreeGrafter"/>
</dbReference>
<dbReference type="GO" id="GO:0007204">
    <property type="term" value="P:positive regulation of cytosolic calcium ion concentration"/>
    <property type="evidence" value="ECO:0007669"/>
    <property type="project" value="TreeGrafter"/>
</dbReference>
<evidence type="ECO:0000256" key="3">
    <source>
        <dbReference type="ARBA" id="ARBA00022989"/>
    </source>
</evidence>
<dbReference type="PANTHER" id="PTHR24225">
    <property type="entry name" value="CHEMOTACTIC RECEPTOR"/>
    <property type="match status" value="1"/>
</dbReference>
<evidence type="ECO:0000313" key="13">
    <source>
        <dbReference type="Proteomes" id="UP000824782"/>
    </source>
</evidence>
<evidence type="ECO:0000259" key="11">
    <source>
        <dbReference type="PROSITE" id="PS50262"/>
    </source>
</evidence>
<keyword evidence="7 9" id="KW-0807">Transducer</keyword>
<dbReference type="GO" id="GO:0004982">
    <property type="term" value="F:N-formyl peptide receptor activity"/>
    <property type="evidence" value="ECO:0007669"/>
    <property type="project" value="TreeGrafter"/>
</dbReference>
<evidence type="ECO:0000256" key="5">
    <source>
        <dbReference type="ARBA" id="ARBA00023136"/>
    </source>
</evidence>
<evidence type="ECO:0000256" key="2">
    <source>
        <dbReference type="ARBA" id="ARBA00022692"/>
    </source>
</evidence>
<feature type="transmembrane region" description="Helical" evidence="10">
    <location>
        <begin position="241"/>
        <end position="260"/>
    </location>
</feature>
<evidence type="ECO:0000256" key="7">
    <source>
        <dbReference type="ARBA" id="ARBA00023224"/>
    </source>
</evidence>